<dbReference type="InterPro" id="IPR009081">
    <property type="entry name" value="PP-bd_ACP"/>
</dbReference>
<organism evidence="2 3">
    <name type="scientific">Bacteroides uniformis</name>
    <dbReference type="NCBI Taxonomy" id="820"/>
    <lineage>
        <taxon>Bacteria</taxon>
        <taxon>Pseudomonadati</taxon>
        <taxon>Bacteroidota</taxon>
        <taxon>Bacteroidia</taxon>
        <taxon>Bacteroidales</taxon>
        <taxon>Bacteroidaceae</taxon>
        <taxon>Bacteroides</taxon>
    </lineage>
</organism>
<evidence type="ECO:0000259" key="1">
    <source>
        <dbReference type="PROSITE" id="PS50075"/>
    </source>
</evidence>
<feature type="domain" description="Carrier" evidence="1">
    <location>
        <begin position="15"/>
        <end position="90"/>
    </location>
</feature>
<protein>
    <submittedName>
        <fullName evidence="2">Acyl carrier protein</fullName>
    </submittedName>
</protein>
<comment type="caution">
    <text evidence="2">The sequence shown here is derived from an EMBL/GenBank/DDBJ whole genome shotgun (WGS) entry which is preliminary data.</text>
</comment>
<evidence type="ECO:0000313" key="2">
    <source>
        <dbReference type="EMBL" id="GKH15098.1"/>
    </source>
</evidence>
<name>A0AA37N8R0_BACUN</name>
<dbReference type="AlphaFoldDB" id="A0AA37N8R0"/>
<gene>
    <name evidence="2" type="ORF">CE91St12_33080</name>
</gene>
<dbReference type="EMBL" id="BQNL01000001">
    <property type="protein sequence ID" value="GKH15098.1"/>
    <property type="molecule type" value="Genomic_DNA"/>
</dbReference>
<dbReference type="SUPFAM" id="SSF47336">
    <property type="entry name" value="ACP-like"/>
    <property type="match status" value="1"/>
</dbReference>
<dbReference type="Gene3D" id="1.10.1200.10">
    <property type="entry name" value="ACP-like"/>
    <property type="match status" value="1"/>
</dbReference>
<reference evidence="2" key="1">
    <citation type="submission" date="2022-01" db="EMBL/GenBank/DDBJ databases">
        <title>Novel bile acid biosynthetic pathways are enriched in the microbiome of centenarians.</title>
        <authorList>
            <person name="Sato Y."/>
            <person name="Atarashi K."/>
            <person name="Plichta R.D."/>
            <person name="Arai Y."/>
            <person name="Sasajima S."/>
            <person name="Kearney M.S."/>
            <person name="Suda W."/>
            <person name="Takeshita K."/>
            <person name="Sasaki T."/>
            <person name="Okamoto S."/>
            <person name="Skelly N.A."/>
            <person name="Okamura Y."/>
            <person name="Vlamakis H."/>
            <person name="Li Y."/>
            <person name="Tanoue T."/>
            <person name="Takei H."/>
            <person name="Nittono H."/>
            <person name="Narushima S."/>
            <person name="Irie J."/>
            <person name="Itoh H."/>
            <person name="Moriya K."/>
            <person name="Sugiura Y."/>
            <person name="Suematsu M."/>
            <person name="Moritoki N."/>
            <person name="Shibata S."/>
            <person name="Littman R.D."/>
            <person name="Fischbach A.M."/>
            <person name="Uwamino Y."/>
            <person name="Inoue T."/>
            <person name="Honda A."/>
            <person name="Hattori M."/>
            <person name="Murai T."/>
            <person name="Xavier J.R."/>
            <person name="Hirose N."/>
            <person name="Honda K."/>
        </authorList>
    </citation>
    <scope>NUCLEOTIDE SEQUENCE</scope>
    <source>
        <strain evidence="2">CE91-St12</strain>
    </source>
</reference>
<dbReference type="PROSITE" id="PS50075">
    <property type="entry name" value="CARRIER"/>
    <property type="match status" value="1"/>
</dbReference>
<dbReference type="InterPro" id="IPR036736">
    <property type="entry name" value="ACP-like_sf"/>
</dbReference>
<sequence length="90" mass="10146">MLEHSIIIIQNCTIMKLNEFIENFANQFDDTDVSEITAATEFKALDEWSSLVALSIIAMVDEEYDVTIKGDDIRNSKTIEDLFNVVASKA</sequence>
<proteinExistence type="predicted"/>
<accession>A0AA37N8R0</accession>
<dbReference type="Proteomes" id="UP001055048">
    <property type="component" value="Unassembled WGS sequence"/>
</dbReference>
<evidence type="ECO:0000313" key="3">
    <source>
        <dbReference type="Proteomes" id="UP001055048"/>
    </source>
</evidence>